<evidence type="ECO:0000313" key="2">
    <source>
        <dbReference type="EMBL" id="GBL82609.1"/>
    </source>
</evidence>
<feature type="region of interest" description="Disordered" evidence="1">
    <location>
        <begin position="128"/>
        <end position="148"/>
    </location>
</feature>
<proteinExistence type="predicted"/>
<keyword evidence="4" id="KW-1185">Reference proteome</keyword>
<organism evidence="3 4">
    <name type="scientific">Araneus ventricosus</name>
    <name type="common">Orbweaver spider</name>
    <name type="synonym">Epeira ventricosa</name>
    <dbReference type="NCBI Taxonomy" id="182803"/>
    <lineage>
        <taxon>Eukaryota</taxon>
        <taxon>Metazoa</taxon>
        <taxon>Ecdysozoa</taxon>
        <taxon>Arthropoda</taxon>
        <taxon>Chelicerata</taxon>
        <taxon>Arachnida</taxon>
        <taxon>Araneae</taxon>
        <taxon>Araneomorphae</taxon>
        <taxon>Entelegynae</taxon>
        <taxon>Araneoidea</taxon>
        <taxon>Araneidae</taxon>
        <taxon>Araneus</taxon>
    </lineage>
</organism>
<evidence type="ECO:0000313" key="3">
    <source>
        <dbReference type="EMBL" id="GBL83320.1"/>
    </source>
</evidence>
<feature type="non-terminal residue" evidence="3">
    <location>
        <position position="1"/>
    </location>
</feature>
<evidence type="ECO:0000256" key="1">
    <source>
        <dbReference type="SAM" id="MobiDB-lite"/>
    </source>
</evidence>
<comment type="caution">
    <text evidence="3">The sequence shown here is derived from an EMBL/GenBank/DDBJ whole genome shotgun (WGS) entry which is preliminary data.</text>
</comment>
<sequence length="217" mass="25086">ATSAHTRPSTEVRDRRNYTVFYWYLKTVLECRTKSSRTHIRPCINDTVSPADRIRLGQRELAQLKVLRRMINGWDISLTNGHQEEKLVRASNVHQIVHVSLKISQRGSYFDGERLQLYHATVKELDQPSKPHIFTNPRPNGFERFEDSDGIQRPHVKRFHEERMGGNKDSSKSLSEGFLPHSYEYREVNNKVGSARFRCKVSAAVSTTRHVPEGICN</sequence>
<reference evidence="3 4" key="1">
    <citation type="journal article" date="2019" name="Sci. Rep.">
        <title>Orb-weaving spider Araneus ventricosus genome elucidates the spidroin gene catalogue.</title>
        <authorList>
            <person name="Kono N."/>
            <person name="Nakamura H."/>
            <person name="Ohtoshi R."/>
            <person name="Moran D.A.P."/>
            <person name="Shinohara A."/>
            <person name="Yoshida Y."/>
            <person name="Fujiwara M."/>
            <person name="Mori M."/>
            <person name="Tomita M."/>
            <person name="Arakawa K."/>
        </authorList>
    </citation>
    <scope>NUCLEOTIDE SEQUENCE [LARGE SCALE GENOMIC DNA]</scope>
</reference>
<dbReference type="AlphaFoldDB" id="A0A4Y2AU13"/>
<dbReference type="Proteomes" id="UP000499080">
    <property type="component" value="Unassembled WGS sequence"/>
</dbReference>
<dbReference type="EMBL" id="BGPR01157587">
    <property type="protein sequence ID" value="GBL83320.1"/>
    <property type="molecule type" value="Genomic_DNA"/>
</dbReference>
<evidence type="ECO:0000313" key="4">
    <source>
        <dbReference type="Proteomes" id="UP000499080"/>
    </source>
</evidence>
<protein>
    <submittedName>
        <fullName evidence="3">Uncharacterized protein</fullName>
    </submittedName>
</protein>
<dbReference type="EMBL" id="BGPR01157399">
    <property type="protein sequence ID" value="GBL82609.1"/>
    <property type="molecule type" value="Genomic_DNA"/>
</dbReference>
<name>A0A4Y2AU13_ARAVE</name>
<accession>A0A4Y2AU13</accession>
<gene>
    <name evidence="2" type="ORF">AVEN_106281_1</name>
    <name evidence="3" type="ORF">AVEN_228639_1</name>
</gene>